<accession>A0A1G6EMB3</accession>
<dbReference type="AlphaFoldDB" id="A0A1G6EMB3"/>
<evidence type="ECO:0000313" key="1">
    <source>
        <dbReference type="EMBL" id="SDB58599.1"/>
    </source>
</evidence>
<proteinExistence type="predicted"/>
<dbReference type="OrthoDB" id="270332at2"/>
<keyword evidence="2" id="KW-1185">Reference proteome</keyword>
<sequence>MGHQHLGKLPATRQWVAVIDMIAHGIDVAAIASATSDAAAASLQAYANDRTVQRALYLLAQIPLAARKREDSFQAALGRLGLNVETPDLFHIAAACLENLDRLTLRHRSDFGEIVALSAVESLQAVTRRSLDDLFGATSDVEHRDRTQEILSGLATVKQFGLLAEDFFGRVLRRHLEYYLSRELPLHVGMAKRFSSLREHEEFVEALHLHCRESSRIVSRFAGEWFSKANFEGGITQKKAGGFVFVAMGKLRDELRLRNEVDA</sequence>
<evidence type="ECO:0000313" key="2">
    <source>
        <dbReference type="Proteomes" id="UP000199071"/>
    </source>
</evidence>
<dbReference type="Proteomes" id="UP000199071">
    <property type="component" value="Unassembled WGS sequence"/>
</dbReference>
<dbReference type="STRING" id="665467.SAMN02982931_04705"/>
<gene>
    <name evidence="1" type="ORF">SAMN02982931_04705</name>
</gene>
<organism evidence="1 2">
    <name type="scientific">Bauldia litoralis</name>
    <dbReference type="NCBI Taxonomy" id="665467"/>
    <lineage>
        <taxon>Bacteria</taxon>
        <taxon>Pseudomonadati</taxon>
        <taxon>Pseudomonadota</taxon>
        <taxon>Alphaproteobacteria</taxon>
        <taxon>Hyphomicrobiales</taxon>
        <taxon>Kaistiaceae</taxon>
        <taxon>Bauldia</taxon>
    </lineage>
</organism>
<protein>
    <submittedName>
        <fullName evidence="1">Uncharacterized protein</fullName>
    </submittedName>
</protein>
<reference evidence="1 2" key="1">
    <citation type="submission" date="2016-10" db="EMBL/GenBank/DDBJ databases">
        <authorList>
            <person name="de Groot N.N."/>
        </authorList>
    </citation>
    <scope>NUCLEOTIDE SEQUENCE [LARGE SCALE GENOMIC DNA]</scope>
    <source>
        <strain evidence="1 2">ATCC 35022</strain>
    </source>
</reference>
<dbReference type="EMBL" id="FMXQ01000016">
    <property type="protein sequence ID" value="SDB58599.1"/>
    <property type="molecule type" value="Genomic_DNA"/>
</dbReference>
<name>A0A1G6EMB3_9HYPH</name>
<dbReference type="RefSeq" id="WP_090881166.1">
    <property type="nucleotide sequence ID" value="NZ_FMXQ01000016.1"/>
</dbReference>